<keyword evidence="2" id="KW-0378">Hydrolase</keyword>
<evidence type="ECO:0000259" key="1">
    <source>
        <dbReference type="SMART" id="SM00642"/>
    </source>
</evidence>
<accession>A0A841I020</accession>
<keyword evidence="3" id="KW-1185">Reference proteome</keyword>
<dbReference type="PANTHER" id="PTHR10357">
    <property type="entry name" value="ALPHA-AMYLASE FAMILY MEMBER"/>
    <property type="match status" value="1"/>
</dbReference>
<protein>
    <submittedName>
        <fullName evidence="2">Maltose alpha-D-glucosyltransferase/alpha-amylase</fullName>
        <ecNumber evidence="2">3.2.1.1</ecNumber>
        <ecNumber evidence="2">5.4.99.16</ecNumber>
    </submittedName>
</protein>
<comment type="caution">
    <text evidence="2">The sequence shown here is derived from an EMBL/GenBank/DDBJ whole genome shotgun (WGS) entry which is preliminary data.</text>
</comment>
<name>A0A841I020_9DEIO</name>
<dbReference type="SMART" id="SM00642">
    <property type="entry name" value="Aamy"/>
    <property type="match status" value="1"/>
</dbReference>
<dbReference type="GO" id="GO:0004556">
    <property type="term" value="F:alpha-amylase activity"/>
    <property type="evidence" value="ECO:0007669"/>
    <property type="project" value="UniProtKB-EC"/>
</dbReference>
<proteinExistence type="predicted"/>
<dbReference type="GO" id="GO:0016740">
    <property type="term" value="F:transferase activity"/>
    <property type="evidence" value="ECO:0007669"/>
    <property type="project" value="UniProtKB-KW"/>
</dbReference>
<keyword evidence="2" id="KW-0808">Transferase</keyword>
<dbReference type="Pfam" id="PF00128">
    <property type="entry name" value="Alpha-amylase"/>
    <property type="match status" value="2"/>
</dbReference>
<dbReference type="GO" id="GO:0047471">
    <property type="term" value="F:maltose alpha-D-glucosyltransferase activity"/>
    <property type="evidence" value="ECO:0007669"/>
    <property type="project" value="UniProtKB-EC"/>
</dbReference>
<dbReference type="Gene3D" id="3.20.20.80">
    <property type="entry name" value="Glycosidases"/>
    <property type="match status" value="1"/>
</dbReference>
<dbReference type="CDD" id="cd11334">
    <property type="entry name" value="AmyAc_TreS"/>
    <property type="match status" value="1"/>
</dbReference>
<keyword evidence="2" id="KW-0413">Isomerase</keyword>
<dbReference type="Gene3D" id="3.90.400.10">
    <property type="entry name" value="Oligo-1,6-glucosidase, Domain 2"/>
    <property type="match status" value="1"/>
</dbReference>
<reference evidence="2 3" key="1">
    <citation type="submission" date="2020-08" db="EMBL/GenBank/DDBJ databases">
        <title>Genomic Encyclopedia of Type Strains, Phase IV (KMG-IV): sequencing the most valuable type-strain genomes for metagenomic binning, comparative biology and taxonomic classification.</title>
        <authorList>
            <person name="Goeker M."/>
        </authorList>
    </citation>
    <scope>NUCLEOTIDE SEQUENCE [LARGE SCALE GENOMIC DNA]</scope>
    <source>
        <strain evidence="2 3">DSM 21458</strain>
    </source>
</reference>
<dbReference type="RefSeq" id="WP_183987739.1">
    <property type="nucleotide sequence ID" value="NZ_JACHHG010000008.1"/>
</dbReference>
<dbReference type="EC" id="5.4.99.16" evidence="2"/>
<dbReference type="InterPro" id="IPR006047">
    <property type="entry name" value="GH13_cat_dom"/>
</dbReference>
<gene>
    <name evidence="2" type="ORF">HNR42_002432</name>
</gene>
<sequence>MTPANPKSVPWYESAVIYVVDVKSYCDSNGDGWGDLRGLISRLDHVQDLGVDVLWLQPIYASPFQDNGYDVADYLRIDPRLGNDADFDALMDAARERGLRVILDLPLNHTSNQHAWFQQARADRHSEYRDYYLWRETLPENPSPYVVFGEKQNGRNWAFDEQAGQYYFHTFYPFQPDLNMANPAVARAQHEVARFWLRRGVSGFRLDAVPFLYEDTSSLEAIPDPHRFLRDLYRVVRAENPEAILLAEANKEPHELRPYFGENGDEMQLLLNFYQCNHLFLGMARGMAEPIQRGWNELPEIPRDGQWANFLRNHDELSLDRLSESERQEVFAAFAPDPYMQVYGRGIRRRLAPMLGGDVRRLKLAYSLLLSLQGTPVLTCGEEIGLGDDLSLPEREAARTPMQWSDAPGGGFSSAPRDQMVRPVVEEGPFGYRQLNVEAQRRDPESLLCFIREALAVYKRNPELGRGQASFFDSGHPGVLGHRVEDGNAVLVLHNLRGEPLEGQLEDAAGLRPLLSDGQSVWSGGTRVQLAPYGFYWFEKEAR</sequence>
<dbReference type="InterPro" id="IPR017853">
    <property type="entry name" value="GH"/>
</dbReference>
<dbReference type="GO" id="GO:0005975">
    <property type="term" value="P:carbohydrate metabolic process"/>
    <property type="evidence" value="ECO:0007669"/>
    <property type="project" value="InterPro"/>
</dbReference>
<feature type="domain" description="Glycosyl hydrolase family 13 catalytic" evidence="1">
    <location>
        <begin position="19"/>
        <end position="441"/>
    </location>
</feature>
<evidence type="ECO:0000313" key="2">
    <source>
        <dbReference type="EMBL" id="MBB6098997.1"/>
    </source>
</evidence>
<dbReference type="PANTHER" id="PTHR10357:SF219">
    <property type="entry name" value="MALTOSE ALPHA-D-GLUCOSYLTRANSFERASE"/>
    <property type="match status" value="1"/>
</dbReference>
<dbReference type="Proteomes" id="UP000569951">
    <property type="component" value="Unassembled WGS sequence"/>
</dbReference>
<keyword evidence="2" id="KW-0326">Glycosidase</keyword>
<evidence type="ECO:0000313" key="3">
    <source>
        <dbReference type="Proteomes" id="UP000569951"/>
    </source>
</evidence>
<dbReference type="SUPFAM" id="SSF51445">
    <property type="entry name" value="(Trans)glycosidases"/>
    <property type="match status" value="1"/>
</dbReference>
<dbReference type="EC" id="3.2.1.1" evidence="2"/>
<dbReference type="EMBL" id="JACHHG010000008">
    <property type="protein sequence ID" value="MBB6098997.1"/>
    <property type="molecule type" value="Genomic_DNA"/>
</dbReference>
<dbReference type="InterPro" id="IPR045857">
    <property type="entry name" value="O16G_dom_2"/>
</dbReference>
<dbReference type="SUPFAM" id="SSF51011">
    <property type="entry name" value="Glycosyl hydrolase domain"/>
    <property type="match status" value="1"/>
</dbReference>
<dbReference type="AlphaFoldDB" id="A0A841I020"/>
<organism evidence="2 3">
    <name type="scientific">Deinobacterium chartae</name>
    <dbReference type="NCBI Taxonomy" id="521158"/>
    <lineage>
        <taxon>Bacteria</taxon>
        <taxon>Thermotogati</taxon>
        <taxon>Deinococcota</taxon>
        <taxon>Deinococci</taxon>
        <taxon>Deinococcales</taxon>
        <taxon>Deinococcaceae</taxon>
        <taxon>Deinobacterium</taxon>
    </lineage>
</organism>